<comment type="caution">
    <text evidence="3">The sequence shown here is derived from an EMBL/GenBank/DDBJ whole genome shotgun (WGS) entry which is preliminary data.</text>
</comment>
<dbReference type="PANTHER" id="PTHR48070">
    <property type="entry name" value="ESTERASE OVCA2"/>
    <property type="match status" value="1"/>
</dbReference>
<sequence>MPTLKFLCLHGAGTSNDIFRSQLRPLIDELERDGSAKFEFLQGRVSCGAGPGISAVFEPPYFSFYNWPRTFDPSDDDSMHDAYALLEDTLAEQGPFDGLLGFSHGGTLAAGFLGHLAKKRQDLRNLPVRCAVLLNALPPFRVKNFIKGKSRSRDIKEFFHDEGLEGCLMLPTLHVVSEADFIYQQSMKLYDICDSRSKLLIKHDGGHGIPTDPGVVKKVAATIRELGKE</sequence>
<dbReference type="EMBL" id="WVTA01000015">
    <property type="protein sequence ID" value="KAK3201625.1"/>
    <property type="molecule type" value="Genomic_DNA"/>
</dbReference>
<evidence type="ECO:0000256" key="1">
    <source>
        <dbReference type="ARBA" id="ARBA00022801"/>
    </source>
</evidence>
<evidence type="ECO:0000259" key="2">
    <source>
        <dbReference type="Pfam" id="PF03959"/>
    </source>
</evidence>
<dbReference type="GO" id="GO:0005737">
    <property type="term" value="C:cytoplasm"/>
    <property type="evidence" value="ECO:0007669"/>
    <property type="project" value="TreeGrafter"/>
</dbReference>
<dbReference type="InterPro" id="IPR005645">
    <property type="entry name" value="FSH-like_dom"/>
</dbReference>
<dbReference type="PANTHER" id="PTHR48070:SF4">
    <property type="entry name" value="ESTERASE ALNB"/>
    <property type="match status" value="1"/>
</dbReference>
<dbReference type="GO" id="GO:0019748">
    <property type="term" value="P:secondary metabolic process"/>
    <property type="evidence" value="ECO:0007669"/>
    <property type="project" value="TreeGrafter"/>
</dbReference>
<dbReference type="SUPFAM" id="SSF53474">
    <property type="entry name" value="alpha/beta-Hydrolases"/>
    <property type="match status" value="1"/>
</dbReference>
<feature type="domain" description="Serine hydrolase" evidence="2">
    <location>
        <begin position="3"/>
        <end position="217"/>
    </location>
</feature>
<organism evidence="3 4">
    <name type="scientific">Pseudopithomyces chartarum</name>
    <dbReference type="NCBI Taxonomy" id="1892770"/>
    <lineage>
        <taxon>Eukaryota</taxon>
        <taxon>Fungi</taxon>
        <taxon>Dikarya</taxon>
        <taxon>Ascomycota</taxon>
        <taxon>Pezizomycotina</taxon>
        <taxon>Dothideomycetes</taxon>
        <taxon>Pleosporomycetidae</taxon>
        <taxon>Pleosporales</taxon>
        <taxon>Massarineae</taxon>
        <taxon>Didymosphaeriaceae</taxon>
        <taxon>Pseudopithomyces</taxon>
    </lineage>
</organism>
<gene>
    <name evidence="3" type="ORF">GRF29_164g47422</name>
</gene>
<dbReference type="InterPro" id="IPR029058">
    <property type="entry name" value="AB_hydrolase_fold"/>
</dbReference>
<accession>A0AAN6LSV4</accession>
<evidence type="ECO:0000313" key="3">
    <source>
        <dbReference type="EMBL" id="KAK3201625.1"/>
    </source>
</evidence>
<evidence type="ECO:0000313" key="4">
    <source>
        <dbReference type="Proteomes" id="UP001280581"/>
    </source>
</evidence>
<name>A0AAN6LSV4_9PLEO</name>
<dbReference type="Gene3D" id="3.40.50.1820">
    <property type="entry name" value="alpha/beta hydrolase"/>
    <property type="match status" value="1"/>
</dbReference>
<dbReference type="GO" id="GO:0005634">
    <property type="term" value="C:nucleus"/>
    <property type="evidence" value="ECO:0007669"/>
    <property type="project" value="TreeGrafter"/>
</dbReference>
<keyword evidence="1" id="KW-0378">Hydrolase</keyword>
<dbReference type="InterPro" id="IPR050593">
    <property type="entry name" value="LovG"/>
</dbReference>
<dbReference type="GO" id="GO:0016787">
    <property type="term" value="F:hydrolase activity"/>
    <property type="evidence" value="ECO:0007669"/>
    <property type="project" value="UniProtKB-KW"/>
</dbReference>
<proteinExistence type="predicted"/>
<protein>
    <recommendedName>
        <fullName evidence="2">Serine hydrolase domain-containing protein</fullName>
    </recommendedName>
</protein>
<dbReference type="AlphaFoldDB" id="A0AAN6LSV4"/>
<dbReference type="Proteomes" id="UP001280581">
    <property type="component" value="Unassembled WGS sequence"/>
</dbReference>
<dbReference type="Pfam" id="PF03959">
    <property type="entry name" value="FSH1"/>
    <property type="match status" value="1"/>
</dbReference>
<reference evidence="3 4" key="1">
    <citation type="submission" date="2021-02" db="EMBL/GenBank/DDBJ databases">
        <title>Genome assembly of Pseudopithomyces chartarum.</title>
        <authorList>
            <person name="Jauregui R."/>
            <person name="Singh J."/>
            <person name="Voisey C."/>
        </authorList>
    </citation>
    <scope>NUCLEOTIDE SEQUENCE [LARGE SCALE GENOMIC DNA]</scope>
    <source>
        <strain evidence="3 4">AGR01</strain>
    </source>
</reference>
<keyword evidence="4" id="KW-1185">Reference proteome</keyword>